<organism evidence="9 10">
    <name type="scientific">Desulfotignum balticum</name>
    <dbReference type="NCBI Taxonomy" id="115781"/>
    <lineage>
        <taxon>Bacteria</taxon>
        <taxon>Pseudomonadati</taxon>
        <taxon>Thermodesulfobacteriota</taxon>
        <taxon>Desulfobacteria</taxon>
        <taxon>Desulfobacterales</taxon>
        <taxon>Desulfobacteraceae</taxon>
        <taxon>Desulfotignum</taxon>
    </lineage>
</organism>
<evidence type="ECO:0000256" key="4">
    <source>
        <dbReference type="ARBA" id="ARBA00022692"/>
    </source>
</evidence>
<keyword evidence="5 7" id="KW-1133">Transmembrane helix</keyword>
<keyword evidence="3" id="KW-1003">Cell membrane</keyword>
<dbReference type="AlphaFoldDB" id="A0A931CWC8"/>
<feature type="transmembrane region" description="Helical" evidence="7">
    <location>
        <begin position="67"/>
        <end position="88"/>
    </location>
</feature>
<protein>
    <submittedName>
        <fullName evidence="9">Na(+)/H(+) antiporter subunit B</fullName>
    </submittedName>
</protein>
<feature type="transmembrane region" description="Helical" evidence="7">
    <location>
        <begin position="36"/>
        <end position="55"/>
    </location>
</feature>
<evidence type="ECO:0000256" key="1">
    <source>
        <dbReference type="ARBA" id="ARBA00004651"/>
    </source>
</evidence>
<comment type="caution">
    <text evidence="9">The sequence shown here is derived from an EMBL/GenBank/DDBJ whole genome shotgun (WGS) entry which is preliminary data.</text>
</comment>
<evidence type="ECO:0000256" key="2">
    <source>
        <dbReference type="ARBA" id="ARBA00009425"/>
    </source>
</evidence>
<feature type="domain" description="Na+/H+ antiporter MnhB subunit-related protein" evidence="8">
    <location>
        <begin position="5"/>
        <end position="123"/>
    </location>
</feature>
<sequence length="132" mass="13884">MKSVILKTATRLMIGLMLVFAVYVFLRGHHEPGGGFSAALLASTAFSLLAITNGADHVRKAIRIRPSVMALSGLALAAGAGLPALFFGKPFLTGIWWQTETFAAGTPLLFDSGIFLAVLGAILSILLALEKN</sequence>
<reference evidence="9" key="1">
    <citation type="submission" date="2020-07" db="EMBL/GenBank/DDBJ databases">
        <title>Severe corrosion of carbon steel in oil field produced water can be linked to methanogenic archaea containing a special type of NiFe hydrogenase.</title>
        <authorList>
            <person name="Lahme S."/>
            <person name="Mand J."/>
            <person name="Longwell J."/>
            <person name="Smith R."/>
            <person name="Enning D."/>
        </authorList>
    </citation>
    <scope>NUCLEOTIDE SEQUENCE</scope>
    <source>
        <strain evidence="9">MIC098Bin6</strain>
    </source>
</reference>
<dbReference type="PANTHER" id="PTHR33932:SF4">
    <property type="entry name" value="NA(+)_H(+) ANTIPORTER SUBUNIT B"/>
    <property type="match status" value="1"/>
</dbReference>
<name>A0A931CWC8_9BACT</name>
<accession>A0A931CWC8</accession>
<keyword evidence="4 7" id="KW-0812">Transmembrane</keyword>
<evidence type="ECO:0000313" key="9">
    <source>
        <dbReference type="EMBL" id="MBG0778626.1"/>
    </source>
</evidence>
<dbReference type="GO" id="GO:0005886">
    <property type="term" value="C:plasma membrane"/>
    <property type="evidence" value="ECO:0007669"/>
    <property type="project" value="UniProtKB-SubCell"/>
</dbReference>
<evidence type="ECO:0000256" key="7">
    <source>
        <dbReference type="SAM" id="Phobius"/>
    </source>
</evidence>
<dbReference type="PANTHER" id="PTHR33932">
    <property type="entry name" value="NA(+)/H(+) ANTIPORTER SUBUNIT B"/>
    <property type="match status" value="1"/>
</dbReference>
<dbReference type="EMBL" id="JACCQK010000066">
    <property type="protein sequence ID" value="MBG0778626.1"/>
    <property type="molecule type" value="Genomic_DNA"/>
</dbReference>
<dbReference type="Proteomes" id="UP000706172">
    <property type="component" value="Unassembled WGS sequence"/>
</dbReference>
<evidence type="ECO:0000256" key="5">
    <source>
        <dbReference type="ARBA" id="ARBA00022989"/>
    </source>
</evidence>
<feature type="transmembrane region" description="Helical" evidence="7">
    <location>
        <begin position="108"/>
        <end position="129"/>
    </location>
</feature>
<proteinExistence type="inferred from homology"/>
<evidence type="ECO:0000313" key="10">
    <source>
        <dbReference type="Proteomes" id="UP000706172"/>
    </source>
</evidence>
<keyword evidence="6 7" id="KW-0472">Membrane</keyword>
<feature type="transmembrane region" description="Helical" evidence="7">
    <location>
        <begin position="12"/>
        <end position="30"/>
    </location>
</feature>
<comment type="similarity">
    <text evidence="2">Belongs to the CPA3 antiporters (TC 2.A.63) subunit B family.</text>
</comment>
<gene>
    <name evidence="9" type="ORF">H0S81_01675</name>
</gene>
<evidence type="ECO:0000256" key="3">
    <source>
        <dbReference type="ARBA" id="ARBA00022475"/>
    </source>
</evidence>
<dbReference type="InterPro" id="IPR007182">
    <property type="entry name" value="MnhB"/>
</dbReference>
<dbReference type="Pfam" id="PF04039">
    <property type="entry name" value="MnhB"/>
    <property type="match status" value="1"/>
</dbReference>
<evidence type="ECO:0000256" key="6">
    <source>
        <dbReference type="ARBA" id="ARBA00023136"/>
    </source>
</evidence>
<dbReference type="InterPro" id="IPR050622">
    <property type="entry name" value="CPA3_antiporter_subunitB"/>
</dbReference>
<comment type="subcellular location">
    <subcellularLocation>
        <location evidence="1">Cell membrane</location>
        <topology evidence="1">Multi-pass membrane protein</topology>
    </subcellularLocation>
</comment>
<evidence type="ECO:0000259" key="8">
    <source>
        <dbReference type="Pfam" id="PF04039"/>
    </source>
</evidence>